<keyword evidence="5" id="KW-1185">Reference proteome</keyword>
<evidence type="ECO:0000313" key="5">
    <source>
        <dbReference type="Proteomes" id="UP001597545"/>
    </source>
</evidence>
<sequence>MSEQKDLLDNLFRAEFAKMVAVISKRYGLQYMEMAEDIVSDTFLTAAARWERMGTPAQPTAWLYHVARQKTLAYFRRDKILTNKVIPHVAANQAQTIDMDDAHFSQQNIKDSLLQMLFAICHPAIGSEAQIGLALRILCGFSIEEIAEAFLTNKETINKRLFRAKERLRMERIEMEIPSSDAIRARLDNTLHIIYLLFTEGYYSRTQNQILRLDLCREALRLGIMLTENTLTNLPKTNALVALMCFHASRFHARQTSAESFVVYADQDERDWNQDLIQQGMYFLGCSAAGDEMSSYHLEARIAYCHCSKADNKEKWEEVLRLYNQLLLVNYSPAVALNRTYALYKSDGREVALHEAEKLQLSGNHFYYVLLGELYAGFNNEKARANLLKGQALAKTTTEKQVIQQRLDSIVHSKN</sequence>
<dbReference type="Gene3D" id="1.10.1740.10">
    <property type="match status" value="1"/>
</dbReference>
<dbReference type="Gene3D" id="1.10.10.10">
    <property type="entry name" value="Winged helix-like DNA-binding domain superfamily/Winged helix DNA-binding domain"/>
    <property type="match status" value="1"/>
</dbReference>
<dbReference type="Proteomes" id="UP001597545">
    <property type="component" value="Unassembled WGS sequence"/>
</dbReference>
<feature type="domain" description="RNA polymerase sigma-70 region 2" evidence="1">
    <location>
        <begin position="18"/>
        <end position="78"/>
    </location>
</feature>
<evidence type="ECO:0000259" key="2">
    <source>
        <dbReference type="Pfam" id="PF08281"/>
    </source>
</evidence>
<dbReference type="Pfam" id="PF20239">
    <property type="entry name" value="DUF6596"/>
    <property type="match status" value="1"/>
</dbReference>
<feature type="domain" description="RNA polymerase sigma factor 70 region 4 type 2" evidence="2">
    <location>
        <begin position="134"/>
        <end position="168"/>
    </location>
</feature>
<dbReference type="SUPFAM" id="SSF88946">
    <property type="entry name" value="Sigma2 domain of RNA polymerase sigma factors"/>
    <property type="match status" value="1"/>
</dbReference>
<protein>
    <submittedName>
        <fullName evidence="4">RNA polymerase sigma factor</fullName>
    </submittedName>
</protein>
<organism evidence="4 5">
    <name type="scientific">Sphingobacterium suaedae</name>
    <dbReference type="NCBI Taxonomy" id="1686402"/>
    <lineage>
        <taxon>Bacteria</taxon>
        <taxon>Pseudomonadati</taxon>
        <taxon>Bacteroidota</taxon>
        <taxon>Sphingobacteriia</taxon>
        <taxon>Sphingobacteriales</taxon>
        <taxon>Sphingobacteriaceae</taxon>
        <taxon>Sphingobacterium</taxon>
    </lineage>
</organism>
<evidence type="ECO:0000259" key="3">
    <source>
        <dbReference type="Pfam" id="PF20239"/>
    </source>
</evidence>
<dbReference type="SUPFAM" id="SSF88659">
    <property type="entry name" value="Sigma3 and sigma4 domains of RNA polymerase sigma factors"/>
    <property type="match status" value="1"/>
</dbReference>
<dbReference type="InterPro" id="IPR036388">
    <property type="entry name" value="WH-like_DNA-bd_sf"/>
</dbReference>
<proteinExistence type="predicted"/>
<dbReference type="Pfam" id="PF08281">
    <property type="entry name" value="Sigma70_r4_2"/>
    <property type="match status" value="1"/>
</dbReference>
<gene>
    <name evidence="4" type="ORF">ACFSR5_15875</name>
</gene>
<dbReference type="PANTHER" id="PTHR47756">
    <property type="entry name" value="BLL6612 PROTEIN-RELATED"/>
    <property type="match status" value="1"/>
</dbReference>
<dbReference type="PANTHER" id="PTHR47756:SF2">
    <property type="entry name" value="BLL6612 PROTEIN"/>
    <property type="match status" value="1"/>
</dbReference>
<feature type="domain" description="DUF6596" evidence="3">
    <location>
        <begin position="186"/>
        <end position="286"/>
    </location>
</feature>
<dbReference type="EMBL" id="JBHULR010000015">
    <property type="protein sequence ID" value="MFD2549126.1"/>
    <property type="molecule type" value="Genomic_DNA"/>
</dbReference>
<comment type="caution">
    <text evidence="4">The sequence shown here is derived from an EMBL/GenBank/DDBJ whole genome shotgun (WGS) entry which is preliminary data.</text>
</comment>
<evidence type="ECO:0000313" key="4">
    <source>
        <dbReference type="EMBL" id="MFD2549126.1"/>
    </source>
</evidence>
<dbReference type="InterPro" id="IPR007627">
    <property type="entry name" value="RNA_pol_sigma70_r2"/>
</dbReference>
<accession>A0ABW5KN72</accession>
<dbReference type="Pfam" id="PF04542">
    <property type="entry name" value="Sigma70_r2"/>
    <property type="match status" value="1"/>
</dbReference>
<dbReference type="InterPro" id="IPR013324">
    <property type="entry name" value="RNA_pol_sigma_r3/r4-like"/>
</dbReference>
<dbReference type="NCBIfam" id="TIGR02937">
    <property type="entry name" value="sigma70-ECF"/>
    <property type="match status" value="1"/>
</dbReference>
<dbReference type="InterPro" id="IPR013325">
    <property type="entry name" value="RNA_pol_sigma_r2"/>
</dbReference>
<reference evidence="5" key="1">
    <citation type="journal article" date="2019" name="Int. J. Syst. Evol. Microbiol.">
        <title>The Global Catalogue of Microorganisms (GCM) 10K type strain sequencing project: providing services to taxonomists for standard genome sequencing and annotation.</title>
        <authorList>
            <consortium name="The Broad Institute Genomics Platform"/>
            <consortium name="The Broad Institute Genome Sequencing Center for Infectious Disease"/>
            <person name="Wu L."/>
            <person name="Ma J."/>
        </authorList>
    </citation>
    <scope>NUCLEOTIDE SEQUENCE [LARGE SCALE GENOMIC DNA]</scope>
    <source>
        <strain evidence="5">KCTC 42662</strain>
    </source>
</reference>
<dbReference type="InterPro" id="IPR046531">
    <property type="entry name" value="DUF6596"/>
</dbReference>
<evidence type="ECO:0000259" key="1">
    <source>
        <dbReference type="Pfam" id="PF04542"/>
    </source>
</evidence>
<dbReference type="InterPro" id="IPR013249">
    <property type="entry name" value="RNA_pol_sigma70_r4_t2"/>
</dbReference>
<name>A0ABW5KN72_9SPHI</name>
<dbReference type="InterPro" id="IPR014284">
    <property type="entry name" value="RNA_pol_sigma-70_dom"/>
</dbReference>
<dbReference type="RefSeq" id="WP_380905445.1">
    <property type="nucleotide sequence ID" value="NZ_JBHUEG010000012.1"/>
</dbReference>